<keyword evidence="1" id="KW-0812">Transmembrane</keyword>
<feature type="transmembrane region" description="Helical" evidence="1">
    <location>
        <begin position="13"/>
        <end position="32"/>
    </location>
</feature>
<reference evidence="2 3" key="1">
    <citation type="journal article" date="2016" name="Nat. Commun.">
        <title>Ectomycorrhizal ecology is imprinted in the genome of the dominant symbiotic fungus Cenococcum geophilum.</title>
        <authorList>
            <consortium name="DOE Joint Genome Institute"/>
            <person name="Peter M."/>
            <person name="Kohler A."/>
            <person name="Ohm R.A."/>
            <person name="Kuo A."/>
            <person name="Krutzmann J."/>
            <person name="Morin E."/>
            <person name="Arend M."/>
            <person name="Barry K.W."/>
            <person name="Binder M."/>
            <person name="Choi C."/>
            <person name="Clum A."/>
            <person name="Copeland A."/>
            <person name="Grisel N."/>
            <person name="Haridas S."/>
            <person name="Kipfer T."/>
            <person name="LaButti K."/>
            <person name="Lindquist E."/>
            <person name="Lipzen A."/>
            <person name="Maire R."/>
            <person name="Meier B."/>
            <person name="Mihaltcheva S."/>
            <person name="Molinier V."/>
            <person name="Murat C."/>
            <person name="Poggeler S."/>
            <person name="Quandt C.A."/>
            <person name="Sperisen C."/>
            <person name="Tritt A."/>
            <person name="Tisserant E."/>
            <person name="Crous P.W."/>
            <person name="Henrissat B."/>
            <person name="Nehls U."/>
            <person name="Egli S."/>
            <person name="Spatafora J.W."/>
            <person name="Grigoriev I.V."/>
            <person name="Martin F.M."/>
        </authorList>
    </citation>
    <scope>NUCLEOTIDE SEQUENCE [LARGE SCALE GENOMIC DNA]</scope>
    <source>
        <strain evidence="2 3">CBS 207.34</strain>
    </source>
</reference>
<dbReference type="EMBL" id="KV748628">
    <property type="protein sequence ID" value="OCL14048.1"/>
    <property type="molecule type" value="Genomic_DNA"/>
</dbReference>
<evidence type="ECO:0000256" key="1">
    <source>
        <dbReference type="SAM" id="Phobius"/>
    </source>
</evidence>
<protein>
    <submittedName>
        <fullName evidence="2">Uncharacterized protein</fullName>
    </submittedName>
</protein>
<evidence type="ECO:0000313" key="2">
    <source>
        <dbReference type="EMBL" id="OCL14048.1"/>
    </source>
</evidence>
<evidence type="ECO:0000313" key="3">
    <source>
        <dbReference type="Proteomes" id="UP000250140"/>
    </source>
</evidence>
<accession>A0A8E2FBT2</accession>
<organism evidence="2 3">
    <name type="scientific">Glonium stellatum</name>
    <dbReference type="NCBI Taxonomy" id="574774"/>
    <lineage>
        <taxon>Eukaryota</taxon>
        <taxon>Fungi</taxon>
        <taxon>Dikarya</taxon>
        <taxon>Ascomycota</taxon>
        <taxon>Pezizomycotina</taxon>
        <taxon>Dothideomycetes</taxon>
        <taxon>Pleosporomycetidae</taxon>
        <taxon>Gloniales</taxon>
        <taxon>Gloniaceae</taxon>
        <taxon>Glonium</taxon>
    </lineage>
</organism>
<sequence>MALGSAFARLPDVAAFTLLIVAGLSAVIALLIHPLIQGANLSPSAFLADTGTVSNS</sequence>
<dbReference type="AlphaFoldDB" id="A0A8E2FBT2"/>
<proteinExistence type="predicted"/>
<keyword evidence="1" id="KW-0472">Membrane</keyword>
<dbReference type="Proteomes" id="UP000250140">
    <property type="component" value="Unassembled WGS sequence"/>
</dbReference>
<name>A0A8E2FBT2_9PEZI</name>
<keyword evidence="1" id="KW-1133">Transmembrane helix</keyword>
<gene>
    <name evidence="2" type="ORF">AOQ84DRAFT_351706</name>
</gene>
<keyword evidence="3" id="KW-1185">Reference proteome</keyword>